<evidence type="ECO:0000256" key="1">
    <source>
        <dbReference type="ARBA" id="ARBA00001231"/>
    </source>
</evidence>
<dbReference type="GO" id="GO:0004563">
    <property type="term" value="F:beta-N-acetylhexosaminidase activity"/>
    <property type="evidence" value="ECO:0007669"/>
    <property type="project" value="UniProtKB-EC"/>
</dbReference>
<dbReference type="Gene3D" id="3.20.20.300">
    <property type="entry name" value="Glycoside hydrolase, family 3, N-terminal domain"/>
    <property type="match status" value="1"/>
</dbReference>
<proteinExistence type="inferred from homology"/>
<gene>
    <name evidence="10" type="ORF">JD82_03051</name>
</gene>
<dbReference type="EC" id="3.2.1.52" evidence="3"/>
<dbReference type="InterPro" id="IPR036962">
    <property type="entry name" value="Glyco_hydro_3_N_sf"/>
</dbReference>
<dbReference type="PANTHER" id="PTHR30480:SF13">
    <property type="entry name" value="BETA-HEXOSAMINIDASE"/>
    <property type="match status" value="1"/>
</dbReference>
<comment type="caution">
    <text evidence="10">The sequence shown here is derived from an EMBL/GenBank/DDBJ whole genome shotgun (WGS) entry which is preliminary data.</text>
</comment>
<evidence type="ECO:0000259" key="9">
    <source>
        <dbReference type="Pfam" id="PF01915"/>
    </source>
</evidence>
<protein>
    <recommendedName>
        <fullName evidence="3">beta-N-acetylhexosaminidase</fullName>
        <ecNumber evidence="3">3.2.1.52</ecNumber>
    </recommendedName>
</protein>
<dbReference type="InterPro" id="IPR017853">
    <property type="entry name" value="GH"/>
</dbReference>
<dbReference type="SUPFAM" id="SSF51445">
    <property type="entry name" value="(Trans)glycosidases"/>
    <property type="match status" value="1"/>
</dbReference>
<sequence>MTSPAPRRRRNSYAAATLTGLLVVTGGLGAAAGAEPATTRDTRTSADTGRHDSNWAERTLRGMTLEQKVGQLFVADVWGHAPNEKHEGNQEKYGVDTPSDVVRKYQPGGVIYFNHAGTDNIDQPRQVAKLSNGLQRAAQSTGAGVPLIVSVDQEGGRVTRVGEPATEQPSAMAFGAGRDTAAAERSAAITGSELRAMGINQDFAPDADVNSNPANPIIGTRSFSADPQLASEFVSAQVRGYQDSGASTDTVSSSAKHFPGHGDTATDSHTSLPVIDRTEQEWREIDLPPFQAAIDAGIDSIMTAHIQVPNLDPSGEPATLSKPIINGLLREELGYDGVVVTDSLQMQGVREMHPDSEIPVLALEAGVDQMLMPPDLDLAVNSVLDAVRSGRITEDRIDQSVLRILELKQKRGIPEAPTVNVGAVPEKVGTEGNRAEMQAATDKAPTLLRNDDGALPLDGSGETVVTGWEDPDFAGYPAEPVDALAEKLGDSATAVPTGAEPDEATIKKAVDAAKDADTVVVLTNGLATDPAQRDLVHELMAINANVVAVSVQEPYDPGYADVPTWLATYDWRDVSMTSLAKVLLGRQAPQGKLPVTIPEGDDPDTTLYPFGHGLTW</sequence>
<reference evidence="10 11" key="1">
    <citation type="submission" date="2019-07" db="EMBL/GenBank/DDBJ databases">
        <title>R&amp;d 2014.</title>
        <authorList>
            <person name="Klenk H.-P."/>
        </authorList>
    </citation>
    <scope>NUCLEOTIDE SEQUENCE [LARGE SCALE GENOMIC DNA]</scope>
    <source>
        <strain evidence="10 11">DSM 43194</strain>
    </source>
</reference>
<evidence type="ECO:0000259" key="8">
    <source>
        <dbReference type="Pfam" id="PF00933"/>
    </source>
</evidence>
<organism evidence="10 11">
    <name type="scientific">Prauserella rugosa</name>
    <dbReference type="NCBI Taxonomy" id="43354"/>
    <lineage>
        <taxon>Bacteria</taxon>
        <taxon>Bacillati</taxon>
        <taxon>Actinomycetota</taxon>
        <taxon>Actinomycetes</taxon>
        <taxon>Pseudonocardiales</taxon>
        <taxon>Pseudonocardiaceae</taxon>
        <taxon>Prauserella</taxon>
    </lineage>
</organism>
<accession>A0A660CD04</accession>
<dbReference type="Proteomes" id="UP000317303">
    <property type="component" value="Unassembled WGS sequence"/>
</dbReference>
<keyword evidence="5" id="KW-0326">Glycosidase</keyword>
<dbReference type="EMBL" id="VLJV01000001">
    <property type="protein sequence ID" value="TWH21196.1"/>
    <property type="molecule type" value="Genomic_DNA"/>
</dbReference>
<feature type="region of interest" description="Disordered" evidence="6">
    <location>
        <begin position="245"/>
        <end position="270"/>
    </location>
</feature>
<dbReference type="GO" id="GO:0005975">
    <property type="term" value="P:carbohydrate metabolic process"/>
    <property type="evidence" value="ECO:0007669"/>
    <property type="project" value="InterPro"/>
</dbReference>
<dbReference type="InterPro" id="IPR050226">
    <property type="entry name" value="NagZ_Beta-hexosaminidase"/>
</dbReference>
<keyword evidence="7" id="KW-0732">Signal</keyword>
<evidence type="ECO:0000256" key="3">
    <source>
        <dbReference type="ARBA" id="ARBA00012663"/>
    </source>
</evidence>
<dbReference type="Pfam" id="PF01915">
    <property type="entry name" value="Glyco_hydro_3_C"/>
    <property type="match status" value="1"/>
</dbReference>
<keyword evidence="4" id="KW-0378">Hydrolase</keyword>
<evidence type="ECO:0000313" key="11">
    <source>
        <dbReference type="Proteomes" id="UP000317303"/>
    </source>
</evidence>
<dbReference type="InterPro" id="IPR001764">
    <property type="entry name" value="Glyco_hydro_3_N"/>
</dbReference>
<dbReference type="AlphaFoldDB" id="A0A660CD04"/>
<dbReference type="SUPFAM" id="SSF52279">
    <property type="entry name" value="Beta-D-glucan exohydrolase, C-terminal domain"/>
    <property type="match status" value="1"/>
</dbReference>
<dbReference type="InterPro" id="IPR036881">
    <property type="entry name" value="Glyco_hydro_3_C_sf"/>
</dbReference>
<name>A0A660CD04_9PSEU</name>
<feature type="signal peptide" evidence="7">
    <location>
        <begin position="1"/>
        <end position="30"/>
    </location>
</feature>
<dbReference type="RefSeq" id="WP_246134793.1">
    <property type="nucleotide sequence ID" value="NZ_JOIJ01000007.1"/>
</dbReference>
<evidence type="ECO:0000256" key="6">
    <source>
        <dbReference type="SAM" id="MobiDB-lite"/>
    </source>
</evidence>
<evidence type="ECO:0000313" key="10">
    <source>
        <dbReference type="EMBL" id="TWH21196.1"/>
    </source>
</evidence>
<comment type="similarity">
    <text evidence="2">Belongs to the glycosyl hydrolase 3 family.</text>
</comment>
<dbReference type="PANTHER" id="PTHR30480">
    <property type="entry name" value="BETA-HEXOSAMINIDASE-RELATED"/>
    <property type="match status" value="1"/>
</dbReference>
<dbReference type="InterPro" id="IPR002772">
    <property type="entry name" value="Glyco_hydro_3_C"/>
</dbReference>
<evidence type="ECO:0000256" key="2">
    <source>
        <dbReference type="ARBA" id="ARBA00005336"/>
    </source>
</evidence>
<dbReference type="GO" id="GO:0009254">
    <property type="term" value="P:peptidoglycan turnover"/>
    <property type="evidence" value="ECO:0007669"/>
    <property type="project" value="TreeGrafter"/>
</dbReference>
<feature type="compositionally biased region" description="Basic and acidic residues" evidence="6">
    <location>
        <begin position="38"/>
        <end position="51"/>
    </location>
</feature>
<feature type="compositionally biased region" description="Polar residues" evidence="6">
    <location>
        <begin position="245"/>
        <end position="255"/>
    </location>
</feature>
<feature type="region of interest" description="Disordered" evidence="6">
    <location>
        <begin position="31"/>
        <end position="51"/>
    </location>
</feature>
<dbReference type="Gene3D" id="3.40.50.1700">
    <property type="entry name" value="Glycoside hydrolase family 3 C-terminal domain"/>
    <property type="match status" value="1"/>
</dbReference>
<dbReference type="FunFam" id="3.20.20.300:FF:000014">
    <property type="entry name" value="Beta-hexosaminidase, lipoprotein"/>
    <property type="match status" value="1"/>
</dbReference>
<keyword evidence="11" id="KW-1185">Reference proteome</keyword>
<feature type="domain" description="Glycoside hydrolase family 3 C-terminal" evidence="9">
    <location>
        <begin position="446"/>
        <end position="615"/>
    </location>
</feature>
<evidence type="ECO:0000256" key="4">
    <source>
        <dbReference type="ARBA" id="ARBA00022801"/>
    </source>
</evidence>
<evidence type="ECO:0000256" key="7">
    <source>
        <dbReference type="SAM" id="SignalP"/>
    </source>
</evidence>
<dbReference type="Pfam" id="PF00933">
    <property type="entry name" value="Glyco_hydro_3"/>
    <property type="match status" value="1"/>
</dbReference>
<evidence type="ECO:0000256" key="5">
    <source>
        <dbReference type="ARBA" id="ARBA00023295"/>
    </source>
</evidence>
<feature type="chain" id="PRO_5038437690" description="beta-N-acetylhexosaminidase" evidence="7">
    <location>
        <begin position="31"/>
        <end position="616"/>
    </location>
</feature>
<comment type="catalytic activity">
    <reaction evidence="1">
        <text>Hydrolysis of terminal non-reducing N-acetyl-D-hexosamine residues in N-acetyl-beta-D-hexosaminides.</text>
        <dbReference type="EC" id="3.2.1.52"/>
    </reaction>
</comment>
<feature type="domain" description="Glycoside hydrolase family 3 N-terminal" evidence="8">
    <location>
        <begin position="64"/>
        <end position="407"/>
    </location>
</feature>